<reference evidence="2 3" key="1">
    <citation type="submission" date="2016-10" db="EMBL/GenBank/DDBJ databases">
        <authorList>
            <person name="de Groot N.N."/>
        </authorList>
    </citation>
    <scope>NUCLEOTIDE SEQUENCE [LARGE SCALE GENOMIC DNA]</scope>
    <source>
        <strain evidence="2 3">Nm1</strain>
    </source>
</reference>
<evidence type="ECO:0000313" key="2">
    <source>
        <dbReference type="EMBL" id="SDX71570.1"/>
    </source>
</evidence>
<accession>A0A1H3DYZ3</accession>
<dbReference type="RefSeq" id="WP_090411866.1">
    <property type="nucleotide sequence ID" value="NZ_FNOY01000006.1"/>
</dbReference>
<dbReference type="OrthoDB" id="5765597at2"/>
<dbReference type="AlphaFoldDB" id="A0A1H3DYZ3"/>
<dbReference type="EMBL" id="FNOY01000006">
    <property type="protein sequence ID" value="SDX71570.1"/>
    <property type="molecule type" value="Genomic_DNA"/>
</dbReference>
<gene>
    <name evidence="2" type="ORF">SAMN05421881_100670</name>
</gene>
<keyword evidence="3" id="KW-1185">Reference proteome</keyword>
<keyword evidence="1" id="KW-0732">Signal</keyword>
<sequence length="203" mass="22683">MKTLLIFLLLWLTTSLPVYAMSMYDDPRTILSFRDKALSPELDILRVIVTLSPASQLIFQVKTKGERQSGAADEYLLLQILHGKHYILLILINAQQNLHGLVYEGTLQSEDAPPVLVGRKFGTVASSDGFAVKRIPQGVEFIVPLEWIDFSVDLGYDAYTVQARLQDGSLQITHIYDQAGKGRSGANRFSAITFLNRICSPQR</sequence>
<dbReference type="Proteomes" id="UP000198640">
    <property type="component" value="Unassembled WGS sequence"/>
</dbReference>
<dbReference type="STRING" id="44576.SAMN05421881_100670"/>
<evidence type="ECO:0000313" key="3">
    <source>
        <dbReference type="Proteomes" id="UP000198640"/>
    </source>
</evidence>
<protein>
    <submittedName>
        <fullName evidence="2">Uncharacterized protein</fullName>
    </submittedName>
</protein>
<proteinExistence type="predicted"/>
<evidence type="ECO:0000256" key="1">
    <source>
        <dbReference type="SAM" id="SignalP"/>
    </source>
</evidence>
<organism evidence="2 3">
    <name type="scientific">Nitrosomonas halophila</name>
    <dbReference type="NCBI Taxonomy" id="44576"/>
    <lineage>
        <taxon>Bacteria</taxon>
        <taxon>Pseudomonadati</taxon>
        <taxon>Pseudomonadota</taxon>
        <taxon>Betaproteobacteria</taxon>
        <taxon>Nitrosomonadales</taxon>
        <taxon>Nitrosomonadaceae</taxon>
        <taxon>Nitrosomonas</taxon>
    </lineage>
</organism>
<feature type="chain" id="PRO_5011661886" evidence="1">
    <location>
        <begin position="21"/>
        <end position="203"/>
    </location>
</feature>
<name>A0A1H3DYZ3_9PROT</name>
<feature type="signal peptide" evidence="1">
    <location>
        <begin position="1"/>
        <end position="20"/>
    </location>
</feature>